<protein>
    <submittedName>
        <fullName evidence="1">Uncharacterized protein</fullName>
    </submittedName>
</protein>
<reference evidence="3 4" key="1">
    <citation type="submission" date="2015-01" db="EMBL/GenBank/DDBJ databases">
        <title>Evolution of Trichinella species and genotypes.</title>
        <authorList>
            <person name="Korhonen P.K."/>
            <person name="Edoardo P."/>
            <person name="Giuseppe L.R."/>
            <person name="Gasser R.B."/>
        </authorList>
    </citation>
    <scope>NUCLEOTIDE SEQUENCE [LARGE SCALE GENOMIC DNA]</scope>
    <source>
        <strain evidence="1">ISS13</strain>
        <strain evidence="2">ISS470</strain>
    </source>
</reference>
<evidence type="ECO:0000313" key="3">
    <source>
        <dbReference type="Proteomes" id="UP000054632"/>
    </source>
</evidence>
<name>A0A0V1EHP7_TRIPS</name>
<gene>
    <name evidence="1" type="ORF">T4A_14033</name>
    <name evidence="2" type="ORF">T4D_578</name>
</gene>
<evidence type="ECO:0000313" key="2">
    <source>
        <dbReference type="EMBL" id="KRY88164.1"/>
    </source>
</evidence>
<accession>A0A0V1EHP7</accession>
<dbReference type="EMBL" id="JYDR01000042">
    <property type="protein sequence ID" value="KRY72595.1"/>
    <property type="molecule type" value="Genomic_DNA"/>
</dbReference>
<comment type="caution">
    <text evidence="1">The sequence shown here is derived from an EMBL/GenBank/DDBJ whole genome shotgun (WGS) entry which is preliminary data.</text>
</comment>
<dbReference type="AlphaFoldDB" id="A0A0V1EHP7"/>
<keyword evidence="4" id="KW-1185">Reference proteome</keyword>
<dbReference type="EMBL" id="JYDT01000045">
    <property type="protein sequence ID" value="KRY88164.1"/>
    <property type="molecule type" value="Genomic_DNA"/>
</dbReference>
<organism evidence="1 3">
    <name type="scientific">Trichinella pseudospiralis</name>
    <name type="common">Parasitic roundworm</name>
    <dbReference type="NCBI Taxonomy" id="6337"/>
    <lineage>
        <taxon>Eukaryota</taxon>
        <taxon>Metazoa</taxon>
        <taxon>Ecdysozoa</taxon>
        <taxon>Nematoda</taxon>
        <taxon>Enoplea</taxon>
        <taxon>Dorylaimia</taxon>
        <taxon>Trichinellida</taxon>
        <taxon>Trichinellidae</taxon>
        <taxon>Trichinella</taxon>
    </lineage>
</organism>
<evidence type="ECO:0000313" key="4">
    <source>
        <dbReference type="Proteomes" id="UP000054995"/>
    </source>
</evidence>
<evidence type="ECO:0000313" key="1">
    <source>
        <dbReference type="EMBL" id="KRY72595.1"/>
    </source>
</evidence>
<sequence>MIEFLYGNHYKNEEEKGKKRNVKMQASTVCCRCAVVTVSCFEVIWLWSQICLVRMSAANDEWKFSSMFGCDAISQPHNLAYCRHVFSSTASGNQVEPRKLLSSSLQSADQVRYDSFN</sequence>
<dbReference type="Proteomes" id="UP000054995">
    <property type="component" value="Unassembled WGS sequence"/>
</dbReference>
<proteinExistence type="predicted"/>
<dbReference type="Proteomes" id="UP000054632">
    <property type="component" value="Unassembled WGS sequence"/>
</dbReference>